<dbReference type="Pfam" id="PF00514">
    <property type="entry name" value="Arm"/>
    <property type="match status" value="1"/>
</dbReference>
<accession>A0A9D4ZLM7</accession>
<dbReference type="Pfam" id="PF25055">
    <property type="entry name" value="DUF7792"/>
    <property type="match status" value="1"/>
</dbReference>
<dbReference type="EMBL" id="JABFUD020000005">
    <property type="protein sequence ID" value="KAI5080228.1"/>
    <property type="molecule type" value="Genomic_DNA"/>
</dbReference>
<dbReference type="InterPro" id="IPR000225">
    <property type="entry name" value="Armadillo"/>
</dbReference>
<dbReference type="PANTHER" id="PTHR46168">
    <property type="entry name" value="ARMADILLO REPEAT ONLY 4"/>
    <property type="match status" value="1"/>
</dbReference>
<evidence type="ECO:0000313" key="3">
    <source>
        <dbReference type="Proteomes" id="UP000886520"/>
    </source>
</evidence>
<dbReference type="GO" id="GO:0007166">
    <property type="term" value="P:cell surface receptor signaling pathway"/>
    <property type="evidence" value="ECO:0007669"/>
    <property type="project" value="InterPro"/>
</dbReference>
<dbReference type="Gene3D" id="1.20.930.20">
    <property type="entry name" value="Adaptor protein Cbl, N-terminal domain"/>
    <property type="match status" value="1"/>
</dbReference>
<dbReference type="SMART" id="SM00185">
    <property type="entry name" value="ARM"/>
    <property type="match status" value="3"/>
</dbReference>
<dbReference type="AlphaFoldDB" id="A0A9D4ZLM7"/>
<dbReference type="PANTHER" id="PTHR46168:SF1">
    <property type="entry name" value="ARMADILLO REPEAT ONLY 4"/>
    <property type="match status" value="1"/>
</dbReference>
<dbReference type="InterPro" id="IPR011989">
    <property type="entry name" value="ARM-like"/>
</dbReference>
<dbReference type="InterPro" id="IPR016024">
    <property type="entry name" value="ARM-type_fold"/>
</dbReference>
<sequence length="663" mass="73046">MDGKLEDLIKGPIQLTQEVRAAVDEADLFKQDCEDVNERVEKLADALRSVAHLRNHGSKGTLYDRPTRHVMVDVRGTLDRTLSVVKRCKRAGPGLTRPSNVVPASDFRKVSGLLEGSIGDVTWLLSVSVHGHYGRRGRMEGLPPIASTDPMLAWVWGQIALVLTGTPSEREDGANYLASLACENDRNRKLIIEEGGLKSLLKLLKHGSTIGCCLAAANALGALGADQECTQQIYGQGAIPVFIHIFENGPMKVQAKVAWAIGKMASQAPDAQSVQYPIESLIRPLVSLLVFETMEANGHTGFRSSGAAMHSVAARSALKSLSILEGKAGWNEITDMNQSYNGSMNDDQWDTKSTYSTHSEFYLDRRWDHAAENVSTKTRHGRHSRNLSDSYFHGVSNRDLLKKEREAEDPETQRDLKVQVTFALWKLAENNVKNSRKIASAKALLCFAKLLEKETGEVLRNTVMTVMEMAGAAERDVELRRFAFKPNSLTAKAVLDQLLRIAQNGSADLQVPCLKAIGCLSRTFPAKETKAVIELLVCQLLHVDFEVAAEAVLALQKFSHTDNFLHLEHSKTIVDSNAVPHLVRLVAIEDEDVQVPALILLCNLAMDAGTNDAFRATNVVKALKAVSRSSISQIQSVREVLTLAMRQLELYQAAPQSYSQNYY</sequence>
<evidence type="ECO:0000259" key="1">
    <source>
        <dbReference type="Pfam" id="PF25055"/>
    </source>
</evidence>
<keyword evidence="3" id="KW-1185">Reference proteome</keyword>
<name>A0A9D4ZLM7_ADICA</name>
<dbReference type="Gene3D" id="1.25.10.10">
    <property type="entry name" value="Leucine-rich Repeat Variant"/>
    <property type="match status" value="2"/>
</dbReference>
<gene>
    <name evidence="2" type="ORF">GOP47_0005707</name>
</gene>
<organism evidence="2 3">
    <name type="scientific">Adiantum capillus-veneris</name>
    <name type="common">Maidenhair fern</name>
    <dbReference type="NCBI Taxonomy" id="13818"/>
    <lineage>
        <taxon>Eukaryota</taxon>
        <taxon>Viridiplantae</taxon>
        <taxon>Streptophyta</taxon>
        <taxon>Embryophyta</taxon>
        <taxon>Tracheophyta</taxon>
        <taxon>Polypodiopsida</taxon>
        <taxon>Polypodiidae</taxon>
        <taxon>Polypodiales</taxon>
        <taxon>Pteridineae</taxon>
        <taxon>Pteridaceae</taxon>
        <taxon>Vittarioideae</taxon>
        <taxon>Adiantum</taxon>
    </lineage>
</organism>
<dbReference type="SUPFAM" id="SSF48371">
    <property type="entry name" value="ARM repeat"/>
    <property type="match status" value="1"/>
</dbReference>
<evidence type="ECO:0000313" key="2">
    <source>
        <dbReference type="EMBL" id="KAI5080228.1"/>
    </source>
</evidence>
<dbReference type="InterPro" id="IPR036537">
    <property type="entry name" value="Adaptor_Cbl_N_dom_sf"/>
</dbReference>
<dbReference type="OrthoDB" id="1897057at2759"/>
<dbReference type="Proteomes" id="UP000886520">
    <property type="component" value="Chromosome 5"/>
</dbReference>
<comment type="caution">
    <text evidence="2">The sequence shown here is derived from an EMBL/GenBank/DDBJ whole genome shotgun (WGS) entry which is preliminary data.</text>
</comment>
<reference evidence="2 3" key="1">
    <citation type="submission" date="2021-01" db="EMBL/GenBank/DDBJ databases">
        <title>Adiantum capillus-veneris genome.</title>
        <authorList>
            <person name="Fang Y."/>
            <person name="Liao Q."/>
        </authorList>
    </citation>
    <scope>NUCLEOTIDE SEQUENCE [LARGE SCALE GENOMIC DNA]</scope>
    <source>
        <strain evidence="2">H3</strain>
        <tissue evidence="2">Leaf</tissue>
    </source>
</reference>
<proteinExistence type="predicted"/>
<feature type="domain" description="DUF7792" evidence="1">
    <location>
        <begin position="7"/>
        <end position="128"/>
    </location>
</feature>
<protein>
    <recommendedName>
        <fullName evidence="1">DUF7792 domain-containing protein</fullName>
    </recommendedName>
</protein>
<dbReference type="InterPro" id="IPR056694">
    <property type="entry name" value="DUF7792"/>
</dbReference>